<dbReference type="InterPro" id="IPR003594">
    <property type="entry name" value="HATPase_dom"/>
</dbReference>
<dbReference type="PROSITE" id="PS50109">
    <property type="entry name" value="HIS_KIN"/>
    <property type="match status" value="1"/>
</dbReference>
<dbReference type="Pfam" id="PF02518">
    <property type="entry name" value="HATPase_c"/>
    <property type="match status" value="1"/>
</dbReference>
<gene>
    <name evidence="7" type="ORF">BFJ63_vAg20206</name>
</gene>
<dbReference type="SUPFAM" id="SSF55874">
    <property type="entry name" value="ATPase domain of HSP90 chaperone/DNA topoisomerase II/histidine kinase"/>
    <property type="match status" value="1"/>
</dbReference>
<dbReference type="PANTHER" id="PTHR43047:SF72">
    <property type="entry name" value="OSMOSENSING HISTIDINE PROTEIN KINASE SLN1"/>
    <property type="match status" value="1"/>
</dbReference>
<feature type="non-terminal residue" evidence="7">
    <location>
        <position position="205"/>
    </location>
</feature>
<dbReference type="SMART" id="SM00387">
    <property type="entry name" value="HATPase_c"/>
    <property type="match status" value="1"/>
</dbReference>
<dbReference type="PANTHER" id="PTHR43047">
    <property type="entry name" value="TWO-COMPONENT HISTIDINE PROTEIN KINASE"/>
    <property type="match status" value="1"/>
</dbReference>
<dbReference type="InterPro" id="IPR036890">
    <property type="entry name" value="HATPase_C_sf"/>
</dbReference>
<sequence length="205" mass="22225">MSIASDVDLPLLIEDVIESVHVGHEFQKLSHGQTVQLSDLSRDHVKIVANFKPSVNWSFHVQGGAIRRIVMNVLGNSLRFTSSGAIYIQVEQSTTDDAATRLVRLAITDTGCGMSREFLANDLFSPFTQQNMMNAGTGLGLSIVRRITQALGGTIEVQSAASVGTTVRINLPLKLSEEAVEPKEPVDPTQTIDSVLQHDSAKDVE</sequence>
<protein>
    <recommendedName>
        <fullName evidence="2">histidine kinase</fullName>
        <ecNumber evidence="2">2.7.13.3</ecNumber>
    </recommendedName>
</protein>
<dbReference type="EC" id="2.7.13.3" evidence="2"/>
<keyword evidence="3" id="KW-0808">Transferase</keyword>
<evidence type="ECO:0000256" key="4">
    <source>
        <dbReference type="ARBA" id="ARBA00022777"/>
    </source>
</evidence>
<dbReference type="EMBL" id="MQTW01003260">
    <property type="protein sequence ID" value="RYC76919.1"/>
    <property type="molecule type" value="Genomic_DNA"/>
</dbReference>
<comment type="catalytic activity">
    <reaction evidence="1">
        <text>ATP + protein L-histidine = ADP + protein N-phospho-L-histidine.</text>
        <dbReference type="EC" id="2.7.13.3"/>
    </reaction>
</comment>
<dbReference type="GO" id="GO:0005886">
    <property type="term" value="C:plasma membrane"/>
    <property type="evidence" value="ECO:0007669"/>
    <property type="project" value="TreeGrafter"/>
</dbReference>
<evidence type="ECO:0000313" key="8">
    <source>
        <dbReference type="Proteomes" id="UP000290540"/>
    </source>
</evidence>
<dbReference type="PRINTS" id="PR00344">
    <property type="entry name" value="BCTRLSENSOR"/>
</dbReference>
<reference evidence="7 8" key="1">
    <citation type="submission" date="2016-12" db="EMBL/GenBank/DDBJ databases">
        <title>Draft genome sequence of Fusarium oxysporum causing rot on Narcissus.</title>
        <authorList>
            <person name="Armitage A.D."/>
            <person name="Taylor A."/>
            <person name="Clarkson J.P."/>
            <person name="Harrison R.J."/>
            <person name="Jackson A.C."/>
        </authorList>
    </citation>
    <scope>NUCLEOTIDE SEQUENCE [LARGE SCALE GENOMIC DNA]</scope>
    <source>
        <strain evidence="7 8">N139</strain>
    </source>
</reference>
<evidence type="ECO:0000259" key="6">
    <source>
        <dbReference type="PROSITE" id="PS50109"/>
    </source>
</evidence>
<name>A0A4Q2UX01_FUSOX</name>
<dbReference type="GO" id="GO:0009927">
    <property type="term" value="F:histidine phosphotransfer kinase activity"/>
    <property type="evidence" value="ECO:0007669"/>
    <property type="project" value="TreeGrafter"/>
</dbReference>
<feature type="domain" description="Histidine kinase" evidence="6">
    <location>
        <begin position="66"/>
        <end position="175"/>
    </location>
</feature>
<dbReference type="GO" id="GO:0000155">
    <property type="term" value="F:phosphorelay sensor kinase activity"/>
    <property type="evidence" value="ECO:0007669"/>
    <property type="project" value="TreeGrafter"/>
</dbReference>
<dbReference type="AlphaFoldDB" id="A0A4Q2UX01"/>
<comment type="caution">
    <text evidence="7">The sequence shown here is derived from an EMBL/GenBank/DDBJ whole genome shotgun (WGS) entry which is preliminary data.</text>
</comment>
<proteinExistence type="predicted"/>
<dbReference type="InterPro" id="IPR005467">
    <property type="entry name" value="His_kinase_dom"/>
</dbReference>
<dbReference type="InterPro" id="IPR004358">
    <property type="entry name" value="Sig_transdc_His_kin-like_C"/>
</dbReference>
<keyword evidence="4" id="KW-0418">Kinase</keyword>
<accession>A0A4Q2UX01</accession>
<organism evidence="7 8">
    <name type="scientific">Fusarium oxysporum f. sp. narcissi</name>
    <dbReference type="NCBI Taxonomy" id="451672"/>
    <lineage>
        <taxon>Eukaryota</taxon>
        <taxon>Fungi</taxon>
        <taxon>Dikarya</taxon>
        <taxon>Ascomycota</taxon>
        <taxon>Pezizomycotina</taxon>
        <taxon>Sordariomycetes</taxon>
        <taxon>Hypocreomycetidae</taxon>
        <taxon>Hypocreales</taxon>
        <taxon>Nectriaceae</taxon>
        <taxon>Fusarium</taxon>
        <taxon>Fusarium oxysporum species complex</taxon>
    </lineage>
</organism>
<feature type="region of interest" description="Disordered" evidence="5">
    <location>
        <begin position="178"/>
        <end position="205"/>
    </location>
</feature>
<dbReference type="Gene3D" id="3.30.565.10">
    <property type="entry name" value="Histidine kinase-like ATPase, C-terminal domain"/>
    <property type="match status" value="1"/>
</dbReference>
<evidence type="ECO:0000256" key="3">
    <source>
        <dbReference type="ARBA" id="ARBA00022679"/>
    </source>
</evidence>
<evidence type="ECO:0000256" key="2">
    <source>
        <dbReference type="ARBA" id="ARBA00012438"/>
    </source>
</evidence>
<evidence type="ECO:0000256" key="5">
    <source>
        <dbReference type="SAM" id="MobiDB-lite"/>
    </source>
</evidence>
<dbReference type="Proteomes" id="UP000290540">
    <property type="component" value="Unassembled WGS sequence"/>
</dbReference>
<evidence type="ECO:0000256" key="1">
    <source>
        <dbReference type="ARBA" id="ARBA00000085"/>
    </source>
</evidence>
<evidence type="ECO:0000313" key="7">
    <source>
        <dbReference type="EMBL" id="RYC76919.1"/>
    </source>
</evidence>